<organism evidence="2 3">
    <name type="scientific">Nocardioides endophyticus</name>
    <dbReference type="NCBI Taxonomy" id="1353775"/>
    <lineage>
        <taxon>Bacteria</taxon>
        <taxon>Bacillati</taxon>
        <taxon>Actinomycetota</taxon>
        <taxon>Actinomycetes</taxon>
        <taxon>Propionibacteriales</taxon>
        <taxon>Nocardioidaceae</taxon>
        <taxon>Nocardioides</taxon>
    </lineage>
</organism>
<reference evidence="3" key="1">
    <citation type="journal article" date="2019" name="Int. J. Syst. Evol. Microbiol.">
        <title>The Global Catalogue of Microorganisms (GCM) 10K type strain sequencing project: providing services to taxonomists for standard genome sequencing and annotation.</title>
        <authorList>
            <consortium name="The Broad Institute Genomics Platform"/>
            <consortium name="The Broad Institute Genome Sequencing Center for Infectious Disease"/>
            <person name="Wu L."/>
            <person name="Ma J."/>
        </authorList>
    </citation>
    <scope>NUCLEOTIDE SEQUENCE [LARGE SCALE GENOMIC DNA]</scope>
    <source>
        <strain evidence="3">JCM 18532</strain>
    </source>
</reference>
<dbReference type="InterPro" id="IPR002575">
    <property type="entry name" value="Aminoglycoside_PTrfase"/>
</dbReference>
<feature type="domain" description="Aminoglycoside phosphotransferase" evidence="1">
    <location>
        <begin position="29"/>
        <end position="251"/>
    </location>
</feature>
<sequence length="343" mass="36775">MSGLTSGERDAVAARLESVGVELAGPLAATQIAGGRSNLTFRLDDGISRWVLRMPPRTGRTPSAHDVAREHRVTGGLRNTAVPIAAPVLLQEDERDLGSPYTVADFVEGTTIQSADDLDRLDDATVRSVVDQLVETLAALHRVDHVAIGLERFGRPDGYAARQVRRWAGQWELVGTAEPDARRAATELAAQLARLVPGQVRVGIVHGDYRIDNTILRVGEFPSIAAVVDWELSTIGDPAADVALMCAYRNRAFDLIVGAPSAWTSDRLPEPDELAAAYETLSGRTLSDWDFHVALAHFKVAVIAAGIDHRRREGSGAGDGFDTAGQAVLPFLEAGLARIGAVR</sequence>
<dbReference type="InterPro" id="IPR041726">
    <property type="entry name" value="ACAD10_11_N"/>
</dbReference>
<dbReference type="InterPro" id="IPR011009">
    <property type="entry name" value="Kinase-like_dom_sf"/>
</dbReference>
<dbReference type="CDD" id="cd05154">
    <property type="entry name" value="ACAD10_11_N-like"/>
    <property type="match status" value="1"/>
</dbReference>
<proteinExistence type="predicted"/>
<keyword evidence="3" id="KW-1185">Reference proteome</keyword>
<dbReference type="RefSeq" id="WP_345525344.1">
    <property type="nucleotide sequence ID" value="NZ_BAABKN010000005.1"/>
</dbReference>
<dbReference type="PANTHER" id="PTHR21310">
    <property type="entry name" value="AMINOGLYCOSIDE PHOSPHOTRANSFERASE-RELATED-RELATED"/>
    <property type="match status" value="1"/>
</dbReference>
<dbReference type="Pfam" id="PF01636">
    <property type="entry name" value="APH"/>
    <property type="match status" value="1"/>
</dbReference>
<evidence type="ECO:0000313" key="2">
    <source>
        <dbReference type="EMBL" id="GAA4727755.1"/>
    </source>
</evidence>
<dbReference type="Gene3D" id="3.30.200.20">
    <property type="entry name" value="Phosphorylase Kinase, domain 1"/>
    <property type="match status" value="1"/>
</dbReference>
<dbReference type="SUPFAM" id="SSF56112">
    <property type="entry name" value="Protein kinase-like (PK-like)"/>
    <property type="match status" value="1"/>
</dbReference>
<name>A0ABP8YFI2_9ACTN</name>
<dbReference type="InterPro" id="IPR051678">
    <property type="entry name" value="AGP_Transferase"/>
</dbReference>
<evidence type="ECO:0000259" key="1">
    <source>
        <dbReference type="Pfam" id="PF01636"/>
    </source>
</evidence>
<dbReference type="EMBL" id="BAABKN010000005">
    <property type="protein sequence ID" value="GAA4727755.1"/>
    <property type="molecule type" value="Genomic_DNA"/>
</dbReference>
<accession>A0ABP8YFI2</accession>
<dbReference type="Gene3D" id="3.90.1200.10">
    <property type="match status" value="1"/>
</dbReference>
<comment type="caution">
    <text evidence="2">The sequence shown here is derived from an EMBL/GenBank/DDBJ whole genome shotgun (WGS) entry which is preliminary data.</text>
</comment>
<protein>
    <submittedName>
        <fullName evidence="2">Phosphotransferase family protein</fullName>
    </submittedName>
</protein>
<evidence type="ECO:0000313" key="3">
    <source>
        <dbReference type="Proteomes" id="UP001499882"/>
    </source>
</evidence>
<dbReference type="Proteomes" id="UP001499882">
    <property type="component" value="Unassembled WGS sequence"/>
</dbReference>
<gene>
    <name evidence="2" type="ORF">GCM10023350_08480</name>
</gene>
<dbReference type="PANTHER" id="PTHR21310:SF40">
    <property type="entry name" value="AMINOGLYCOSIDE PHOSPHOTRANSFERASE DOMAIN-CONTAINING PROTEIN-RELATED"/>
    <property type="match status" value="1"/>
</dbReference>